<evidence type="ECO:0000256" key="1">
    <source>
        <dbReference type="SAM" id="MobiDB-lite"/>
    </source>
</evidence>
<reference evidence="3" key="1">
    <citation type="submission" date="2003-08" db="EMBL/GenBank/DDBJ databases">
        <authorList>
            <person name="Birren B."/>
            <person name="Nusbaum C."/>
            <person name="Abebe A."/>
            <person name="Abouelleil A."/>
            <person name="Adekoya E."/>
            <person name="Ait-zahra M."/>
            <person name="Allen N."/>
            <person name="Allen T."/>
            <person name="An P."/>
            <person name="Anderson M."/>
            <person name="Anderson S."/>
            <person name="Arachchi H."/>
            <person name="Armbruster J."/>
            <person name="Bachantsang P."/>
            <person name="Baldwin J."/>
            <person name="Barry A."/>
            <person name="Bayul T."/>
            <person name="Blitshsteyn B."/>
            <person name="Bloom T."/>
            <person name="Blye J."/>
            <person name="Boguslavskiy L."/>
            <person name="Borowsky M."/>
            <person name="Boukhgalter B."/>
            <person name="Brunache A."/>
            <person name="Butler J."/>
            <person name="Calixte N."/>
            <person name="Calvo S."/>
            <person name="Camarata J."/>
            <person name="Campo K."/>
            <person name="Chang J."/>
            <person name="Cheshatsang Y."/>
            <person name="Citroen M."/>
            <person name="Collymore A."/>
            <person name="Considine T."/>
            <person name="Cook A."/>
            <person name="Cooke P."/>
            <person name="Corum B."/>
            <person name="Cuomo C."/>
            <person name="David R."/>
            <person name="Dawoe T."/>
            <person name="Degray S."/>
            <person name="Dodge S."/>
            <person name="Dooley K."/>
            <person name="Dorje P."/>
            <person name="Dorjee K."/>
            <person name="Dorris L."/>
            <person name="Duffey N."/>
            <person name="Dupes A."/>
            <person name="Elkins T."/>
            <person name="Engels R."/>
            <person name="Erickson J."/>
            <person name="Farina A."/>
            <person name="Faro S."/>
            <person name="Ferreira P."/>
            <person name="Fischer H."/>
            <person name="Fitzgerald M."/>
            <person name="Foley K."/>
            <person name="Gage D."/>
            <person name="Galagan J."/>
            <person name="Gearin G."/>
            <person name="Gnerre S."/>
            <person name="Gnirke A."/>
            <person name="Goyette A."/>
            <person name="Graham J."/>
            <person name="Grandbois E."/>
            <person name="Gyaltsen K."/>
            <person name="Hafez N."/>
            <person name="Hagopian D."/>
            <person name="Hagos B."/>
            <person name="Hall J."/>
            <person name="Hatcher B."/>
            <person name="Heller A."/>
            <person name="Higgins H."/>
            <person name="Honan T."/>
            <person name="Horn A."/>
            <person name="Houde N."/>
            <person name="Hughes L."/>
            <person name="Hulme W."/>
            <person name="Husby E."/>
            <person name="Iliev I."/>
            <person name="Jaffe D."/>
            <person name="Jones C."/>
            <person name="Kamal M."/>
            <person name="Kamat A."/>
            <person name="Kamvysselis M."/>
            <person name="Karlsson E."/>
            <person name="Kells C."/>
            <person name="Kieu A."/>
            <person name="Kisner P."/>
            <person name="Kodira C."/>
            <person name="Kulbokas E."/>
            <person name="Labutti K."/>
            <person name="Lama D."/>
            <person name="Landers T."/>
            <person name="Leger J."/>
            <person name="Levine S."/>
            <person name="Lewis D."/>
            <person name="Lewis T."/>
            <person name="Lindblad-toh K."/>
            <person name="Liu X."/>
            <person name="Lokyitsang T."/>
            <person name="Lokyitsang Y."/>
            <person name="Lucien O."/>
            <person name="Lui A."/>
            <person name="Ma L.J."/>
            <person name="Mabbitt R."/>
            <person name="Macdonald J."/>
            <person name="Maclean C."/>
            <person name="Major J."/>
            <person name="Manning J."/>
            <person name="Marabella R."/>
            <person name="Maru K."/>
            <person name="Matthews C."/>
            <person name="Mauceli E."/>
            <person name="Mccarthy M."/>
            <person name="Mcdonough S."/>
            <person name="Mcghee T."/>
            <person name="Meldrim J."/>
            <person name="Meneus L."/>
            <person name="Mesirov J."/>
            <person name="Mihalev A."/>
            <person name="Mihova T."/>
            <person name="Mikkelsen T."/>
            <person name="Mlenga V."/>
            <person name="Moru K."/>
            <person name="Mozes J."/>
            <person name="Mulrain L."/>
            <person name="Munson G."/>
            <person name="Naylor J."/>
            <person name="Newes C."/>
            <person name="Nguyen C."/>
            <person name="Nguyen N."/>
            <person name="Nguyen T."/>
            <person name="Nicol R."/>
            <person name="Nielsen C."/>
            <person name="Nizzari M."/>
            <person name="Norbu C."/>
            <person name="Norbu N."/>
            <person name="O'donnell P."/>
            <person name="Okoawo O."/>
            <person name="O'leary S."/>
            <person name="Omotosho B."/>
            <person name="O'neill K."/>
            <person name="Osman S."/>
            <person name="Parker S."/>
            <person name="Perrin D."/>
            <person name="Phunkhang P."/>
            <person name="Piqani B."/>
            <person name="Purcell S."/>
            <person name="Rachupka T."/>
            <person name="Ramasamy U."/>
            <person name="Rameau R."/>
            <person name="Ray V."/>
            <person name="Raymond C."/>
            <person name="Retta R."/>
            <person name="Richardson S."/>
            <person name="Rise C."/>
            <person name="Rodriguez J."/>
            <person name="Rogers J."/>
            <person name="Rogov P."/>
            <person name="Rutman M."/>
            <person name="Schupbach R."/>
            <person name="Seaman C."/>
            <person name="Settipalli S."/>
            <person name="Sharpe T."/>
            <person name="Sheridan J."/>
            <person name="Sherpa N."/>
            <person name="Shi J."/>
            <person name="Smirnov S."/>
            <person name="Smith C."/>
            <person name="Sougnez C."/>
            <person name="Spencer B."/>
            <person name="Stalker J."/>
            <person name="Stange-thomann N."/>
            <person name="Stavropoulos S."/>
            <person name="Stetson K."/>
            <person name="Stone C."/>
            <person name="Stone S."/>
            <person name="Stubbs M."/>
            <person name="Talamas J."/>
            <person name="Tchuinga P."/>
            <person name="Tenzing P."/>
            <person name="Tesfaye S."/>
            <person name="Theodore J."/>
            <person name="Thoulutsang Y."/>
            <person name="Topham K."/>
            <person name="Towey S."/>
            <person name="Tsamla T."/>
            <person name="Tsomo N."/>
            <person name="Vallee D."/>
            <person name="Vassiliev H."/>
            <person name="Venkataraman V."/>
            <person name="Vinson J."/>
            <person name="Vo A."/>
            <person name="Wade C."/>
            <person name="Wang S."/>
            <person name="Wangchuk T."/>
            <person name="Wangdi T."/>
            <person name="Whittaker C."/>
            <person name="Wilkinson J."/>
            <person name="Wu Y."/>
            <person name="Wyman D."/>
            <person name="Yadav S."/>
            <person name="Yang S."/>
            <person name="Yang X."/>
            <person name="Yeager S."/>
            <person name="Yee E."/>
            <person name="Young G."/>
            <person name="Zainoun J."/>
            <person name="Zembeck L."/>
            <person name="Zimmer A."/>
            <person name="Zody M."/>
            <person name="Lander E."/>
        </authorList>
    </citation>
    <scope>NUCLEOTIDE SEQUENCE [LARGE SCALE GENOMIC DNA]</scope>
</reference>
<dbReference type="GO" id="GO:0006297">
    <property type="term" value="P:nucleotide-excision repair, DNA gap filling"/>
    <property type="evidence" value="ECO:0007669"/>
    <property type="project" value="TreeGrafter"/>
</dbReference>
<keyword evidence="3" id="KW-1185">Reference proteome</keyword>
<dbReference type="Pfam" id="PF09507">
    <property type="entry name" value="CDC27"/>
    <property type="match status" value="1"/>
</dbReference>
<name>H2ZCZ1_CIOSA</name>
<dbReference type="Proteomes" id="UP000007875">
    <property type="component" value="Unassembled WGS sequence"/>
</dbReference>
<evidence type="ECO:0008006" key="4">
    <source>
        <dbReference type="Google" id="ProtNLM"/>
    </source>
</evidence>
<protein>
    <recommendedName>
        <fullName evidence="4">DNA polymerase delta subunit 3</fullName>
    </recommendedName>
</protein>
<dbReference type="InParanoid" id="H2ZCZ1"/>
<dbReference type="PANTHER" id="PTHR17598:SF13">
    <property type="entry name" value="DNA POLYMERASE DELTA SUBUNIT 3"/>
    <property type="match status" value="1"/>
</dbReference>
<feature type="compositionally biased region" description="Polar residues" evidence="1">
    <location>
        <begin position="94"/>
        <end position="105"/>
    </location>
</feature>
<reference evidence="2" key="3">
    <citation type="submission" date="2025-09" db="UniProtKB">
        <authorList>
            <consortium name="Ensembl"/>
        </authorList>
    </citation>
    <scope>IDENTIFICATION</scope>
</reference>
<organism evidence="2 3">
    <name type="scientific">Ciona savignyi</name>
    <name type="common">Pacific transparent sea squirt</name>
    <dbReference type="NCBI Taxonomy" id="51511"/>
    <lineage>
        <taxon>Eukaryota</taxon>
        <taxon>Metazoa</taxon>
        <taxon>Chordata</taxon>
        <taxon>Tunicata</taxon>
        <taxon>Ascidiacea</taxon>
        <taxon>Phlebobranchia</taxon>
        <taxon>Cionidae</taxon>
        <taxon>Ciona</taxon>
    </lineage>
</organism>
<feature type="region of interest" description="Disordered" evidence="1">
    <location>
        <begin position="1"/>
        <end position="105"/>
    </location>
</feature>
<evidence type="ECO:0000313" key="2">
    <source>
        <dbReference type="Ensembl" id="ENSCSAVP00000015457.1"/>
    </source>
</evidence>
<sequence length="105" mass="11781">MQEEEEMEIIPASPKPPPKPSIKNGEKNSRTKRVLKSKTFVDADGSMLTEKEWVEEPSLSGEEDDKNDKQTESITIKKLSPKANKKPANKKSKQSSLMGFFSKNS</sequence>
<dbReference type="GO" id="GO:0003887">
    <property type="term" value="F:DNA-directed DNA polymerase activity"/>
    <property type="evidence" value="ECO:0007669"/>
    <property type="project" value="TreeGrafter"/>
</dbReference>
<dbReference type="GO" id="GO:1904161">
    <property type="term" value="P:DNA synthesis involved in UV-damage excision repair"/>
    <property type="evidence" value="ECO:0007669"/>
    <property type="project" value="TreeGrafter"/>
</dbReference>
<evidence type="ECO:0000313" key="3">
    <source>
        <dbReference type="Proteomes" id="UP000007875"/>
    </source>
</evidence>
<dbReference type="AlphaFoldDB" id="H2ZCZ1"/>
<proteinExistence type="predicted"/>
<dbReference type="PANTHER" id="PTHR17598">
    <property type="entry name" value="DNA POLYMERASE DELTA SUBUNIT 3"/>
    <property type="match status" value="1"/>
</dbReference>
<dbReference type="HOGENOM" id="CLU_2235617_0_0_1"/>
<dbReference type="Ensembl" id="ENSCSAVT00000015635.1">
    <property type="protein sequence ID" value="ENSCSAVP00000015457.1"/>
    <property type="gene ID" value="ENSCSAVG00000009075.1"/>
</dbReference>
<accession>H2ZCZ1</accession>
<dbReference type="GO" id="GO:0043625">
    <property type="term" value="C:delta DNA polymerase complex"/>
    <property type="evidence" value="ECO:0007669"/>
    <property type="project" value="InterPro"/>
</dbReference>
<reference evidence="2" key="2">
    <citation type="submission" date="2025-08" db="UniProtKB">
        <authorList>
            <consortium name="Ensembl"/>
        </authorList>
    </citation>
    <scope>IDENTIFICATION</scope>
</reference>
<feature type="compositionally biased region" description="Basic residues" evidence="1">
    <location>
        <begin position="79"/>
        <end position="93"/>
    </location>
</feature>
<dbReference type="GO" id="GO:0006271">
    <property type="term" value="P:DNA strand elongation involved in DNA replication"/>
    <property type="evidence" value="ECO:0007669"/>
    <property type="project" value="TreeGrafter"/>
</dbReference>
<dbReference type="InterPro" id="IPR019038">
    <property type="entry name" value="POLD3"/>
</dbReference>